<accession>A0A2H1GZW9</accession>
<sequence length="531" mass="59413">MDHRTNRPAWSRLSRWHQKPKLFYAPLALMCLFLLFYGWRSDTVSESIHDLSGFSPGHVQSPDSKQAAGIGHVEAPLPDDVKVDPPSLKNPSLGDKTDDRLKTPVTHDAAEKPAKKPAGKPTDPAHKPGELSPHDVAEAEYLSEKPNHREIFSLTTRDRKYMGVYWNEELGYNPNLIPHPTKSDQHIIVAQHLRPNATDVDSKQLVCSASFIDGSMVCDKHPVDLDTDPAILGNCTGEMAFGNSGTGPHDARLFYGPNDPFLMYGSQSVHACFGQWLHDARMVLDAFAVERPKVVLFKNATEIMRPPPWRQLEKNFFVFWDGNGAPFVHHDIYPKRVFAQLDPSGTIGEDLAPQAASSDERCMAAYMPHVRKAGGEVIHQATNSLTITLCKRSDSSCVPTDDNTFIMHIFQHKAGYSFHVVYEPYVILFRRTAPFQVHAISQRPIWIHGRGPFTTETNANRYWGKPEAVPENHTESFYVTSMSWKTPGQKYTGYLDDVMFLAFGVEDTTSGIIDVKAGDLVQDLAFCDSVL</sequence>
<name>A0A2H1GZW9_ZYMTR</name>
<reference evidence="4" key="1">
    <citation type="submission" date="2017-05" db="EMBL/GenBank/DDBJ databases">
        <authorList>
            <person name="Song R."/>
            <person name="Chenine A.L."/>
            <person name="Ruprecht R.M."/>
        </authorList>
    </citation>
    <scope>NUCLEOTIDE SEQUENCE [LARGE SCALE GENOMIC DNA]</scope>
</reference>
<feature type="transmembrane region" description="Helical" evidence="2">
    <location>
        <begin position="21"/>
        <end position="39"/>
    </location>
</feature>
<gene>
    <name evidence="3" type="ORF">ZT1E4_G9860</name>
</gene>
<proteinExistence type="predicted"/>
<evidence type="ECO:0000256" key="1">
    <source>
        <dbReference type="SAM" id="MobiDB-lite"/>
    </source>
</evidence>
<keyword evidence="2" id="KW-0812">Transmembrane</keyword>
<organism evidence="3 4">
    <name type="scientific">Zymoseptoria tritici ST99CH_1E4</name>
    <dbReference type="NCBI Taxonomy" id="1276532"/>
    <lineage>
        <taxon>Eukaryota</taxon>
        <taxon>Fungi</taxon>
        <taxon>Dikarya</taxon>
        <taxon>Ascomycota</taxon>
        <taxon>Pezizomycotina</taxon>
        <taxon>Dothideomycetes</taxon>
        <taxon>Dothideomycetidae</taxon>
        <taxon>Mycosphaerellales</taxon>
        <taxon>Mycosphaerellaceae</taxon>
        <taxon>Zymoseptoria</taxon>
    </lineage>
</organism>
<evidence type="ECO:0000313" key="4">
    <source>
        <dbReference type="Proteomes" id="UP000245764"/>
    </source>
</evidence>
<protein>
    <submittedName>
        <fullName evidence="3">Uncharacterized protein</fullName>
    </submittedName>
</protein>
<evidence type="ECO:0000313" key="3">
    <source>
        <dbReference type="EMBL" id="SMR59125.1"/>
    </source>
</evidence>
<dbReference type="EMBL" id="LT854262">
    <property type="protein sequence ID" value="SMR59125.1"/>
    <property type="molecule type" value="Genomic_DNA"/>
</dbReference>
<keyword evidence="2" id="KW-1133">Transmembrane helix</keyword>
<feature type="compositionally biased region" description="Basic and acidic residues" evidence="1">
    <location>
        <begin position="123"/>
        <end position="132"/>
    </location>
</feature>
<keyword evidence="2" id="KW-0472">Membrane</keyword>
<dbReference type="AlphaFoldDB" id="A0A2H1GZW9"/>
<feature type="region of interest" description="Disordered" evidence="1">
    <location>
        <begin position="75"/>
        <end position="132"/>
    </location>
</feature>
<dbReference type="Proteomes" id="UP000245764">
    <property type="component" value="Chromosome 10"/>
</dbReference>
<evidence type="ECO:0000256" key="2">
    <source>
        <dbReference type="SAM" id="Phobius"/>
    </source>
</evidence>